<keyword evidence="4" id="KW-0723">Serine/threonine-protein kinase</keyword>
<evidence type="ECO:0000256" key="3">
    <source>
        <dbReference type="ARBA" id="ARBA00022475"/>
    </source>
</evidence>
<comment type="subcellular location">
    <subcellularLocation>
        <location evidence="1">Cell membrane</location>
        <topology evidence="1">Single-pass membrane protein</topology>
    </subcellularLocation>
</comment>
<evidence type="ECO:0000256" key="6">
    <source>
        <dbReference type="ARBA" id="ARBA00022692"/>
    </source>
</evidence>
<keyword evidence="9" id="KW-0067">ATP-binding</keyword>
<evidence type="ECO:0000256" key="9">
    <source>
        <dbReference type="ARBA" id="ARBA00022840"/>
    </source>
</evidence>
<dbReference type="GO" id="GO:0005886">
    <property type="term" value="C:plasma membrane"/>
    <property type="evidence" value="ECO:0007669"/>
    <property type="project" value="UniProtKB-SubCell"/>
</dbReference>
<keyword evidence="11" id="KW-0472">Membrane</keyword>
<reference evidence="15 16" key="1">
    <citation type="journal article" date="2020" name="Mol. Plant">
        <title>The Chromosome-Based Rubber Tree Genome Provides New Insights into Spurge Genome Evolution and Rubber Biosynthesis.</title>
        <authorList>
            <person name="Liu J."/>
            <person name="Shi C."/>
            <person name="Shi C.C."/>
            <person name="Li W."/>
            <person name="Zhang Q.J."/>
            <person name="Zhang Y."/>
            <person name="Li K."/>
            <person name="Lu H.F."/>
            <person name="Shi C."/>
            <person name="Zhu S.T."/>
            <person name="Xiao Z.Y."/>
            <person name="Nan H."/>
            <person name="Yue Y."/>
            <person name="Zhu X.G."/>
            <person name="Wu Y."/>
            <person name="Hong X.N."/>
            <person name="Fan G.Y."/>
            <person name="Tong Y."/>
            <person name="Zhang D."/>
            <person name="Mao C.L."/>
            <person name="Liu Y.L."/>
            <person name="Hao S.J."/>
            <person name="Liu W.Q."/>
            <person name="Lv M.Q."/>
            <person name="Zhang H.B."/>
            <person name="Liu Y."/>
            <person name="Hu-Tang G.R."/>
            <person name="Wang J.P."/>
            <person name="Wang J.H."/>
            <person name="Sun Y.H."/>
            <person name="Ni S.B."/>
            <person name="Chen W.B."/>
            <person name="Zhang X.C."/>
            <person name="Jiao Y.N."/>
            <person name="Eichler E.E."/>
            <person name="Li G.H."/>
            <person name="Liu X."/>
            <person name="Gao L.Z."/>
        </authorList>
    </citation>
    <scope>NUCLEOTIDE SEQUENCE [LARGE SCALE GENOMIC DNA]</scope>
    <source>
        <strain evidence="16">cv. GT1</strain>
        <tissue evidence="15">Leaf</tissue>
    </source>
</reference>
<keyword evidence="5" id="KW-0808">Transferase</keyword>
<evidence type="ECO:0000256" key="8">
    <source>
        <dbReference type="ARBA" id="ARBA00022777"/>
    </source>
</evidence>
<organism evidence="15 16">
    <name type="scientific">Hevea brasiliensis</name>
    <name type="common">Para rubber tree</name>
    <name type="synonym">Siphonia brasiliensis</name>
    <dbReference type="NCBI Taxonomy" id="3981"/>
    <lineage>
        <taxon>Eukaryota</taxon>
        <taxon>Viridiplantae</taxon>
        <taxon>Streptophyta</taxon>
        <taxon>Embryophyta</taxon>
        <taxon>Tracheophyta</taxon>
        <taxon>Spermatophyta</taxon>
        <taxon>Magnoliopsida</taxon>
        <taxon>eudicotyledons</taxon>
        <taxon>Gunneridae</taxon>
        <taxon>Pentapetalae</taxon>
        <taxon>rosids</taxon>
        <taxon>fabids</taxon>
        <taxon>Malpighiales</taxon>
        <taxon>Euphorbiaceae</taxon>
        <taxon>Crotonoideae</taxon>
        <taxon>Micrandreae</taxon>
        <taxon>Hevea</taxon>
    </lineage>
</organism>
<evidence type="ECO:0000256" key="1">
    <source>
        <dbReference type="ARBA" id="ARBA00004162"/>
    </source>
</evidence>
<feature type="domain" description="Protein kinase" evidence="14">
    <location>
        <begin position="233"/>
        <end position="448"/>
    </location>
</feature>
<evidence type="ECO:0000313" key="16">
    <source>
        <dbReference type="Proteomes" id="UP000467840"/>
    </source>
</evidence>
<dbReference type="SUPFAM" id="SSF56112">
    <property type="entry name" value="Protein kinase-like (PK-like)"/>
    <property type="match status" value="1"/>
</dbReference>
<name>A0A6A6KH74_HEVBR</name>
<evidence type="ECO:0000256" key="13">
    <source>
        <dbReference type="ARBA" id="ARBA00048679"/>
    </source>
</evidence>
<dbReference type="InterPro" id="IPR047117">
    <property type="entry name" value="PERK1-13-like"/>
</dbReference>
<evidence type="ECO:0000256" key="7">
    <source>
        <dbReference type="ARBA" id="ARBA00022741"/>
    </source>
</evidence>
<evidence type="ECO:0000256" key="10">
    <source>
        <dbReference type="ARBA" id="ARBA00022989"/>
    </source>
</evidence>
<keyword evidence="7" id="KW-0547">Nucleotide-binding</keyword>
<keyword evidence="3" id="KW-1003">Cell membrane</keyword>
<dbReference type="Pfam" id="PF19160">
    <property type="entry name" value="SPARK"/>
    <property type="match status" value="1"/>
</dbReference>
<evidence type="ECO:0000256" key="12">
    <source>
        <dbReference type="ARBA" id="ARBA00047899"/>
    </source>
</evidence>
<dbReference type="PANTHER" id="PTHR47982:SF57">
    <property type="entry name" value="PROTEIN KINASE DOMAIN-CONTAINING PROTEIN"/>
    <property type="match status" value="1"/>
</dbReference>
<dbReference type="PANTHER" id="PTHR47982">
    <property type="entry name" value="PROLINE-RICH RECEPTOR-LIKE PROTEIN KINASE PERK4"/>
    <property type="match status" value="1"/>
</dbReference>
<dbReference type="Gene3D" id="1.10.510.10">
    <property type="entry name" value="Transferase(Phosphotransferase) domain 1"/>
    <property type="match status" value="1"/>
</dbReference>
<dbReference type="GO" id="GO:0005524">
    <property type="term" value="F:ATP binding"/>
    <property type="evidence" value="ECO:0007669"/>
    <property type="project" value="UniProtKB-KW"/>
</dbReference>
<dbReference type="GO" id="GO:0004674">
    <property type="term" value="F:protein serine/threonine kinase activity"/>
    <property type="evidence" value="ECO:0007669"/>
    <property type="project" value="UniProtKB-KW"/>
</dbReference>
<evidence type="ECO:0000259" key="14">
    <source>
        <dbReference type="PROSITE" id="PS50011"/>
    </source>
</evidence>
<keyword evidence="6" id="KW-0812">Transmembrane</keyword>
<comment type="caution">
    <text evidence="15">The sequence shown here is derived from an EMBL/GenBank/DDBJ whole genome shotgun (WGS) entry which is preliminary data.</text>
</comment>
<dbReference type="PROSITE" id="PS50011">
    <property type="entry name" value="PROTEIN_KINASE_DOM"/>
    <property type="match status" value="1"/>
</dbReference>
<gene>
    <name evidence="15" type="ORF">GH714_005282</name>
</gene>
<keyword evidence="16" id="KW-1185">Reference proteome</keyword>
<evidence type="ECO:0000256" key="11">
    <source>
        <dbReference type="ARBA" id="ARBA00023136"/>
    </source>
</evidence>
<dbReference type="FunFam" id="3.30.200.20:FF:000610">
    <property type="entry name" value="Cysteine-rich receptor-like protein kinase 40"/>
    <property type="match status" value="1"/>
</dbReference>
<dbReference type="InterPro" id="IPR001245">
    <property type="entry name" value="Ser-Thr/Tyr_kinase_cat_dom"/>
</dbReference>
<dbReference type="Gene3D" id="3.30.200.20">
    <property type="entry name" value="Phosphorylase Kinase, domain 1"/>
    <property type="match status" value="1"/>
</dbReference>
<evidence type="ECO:0000256" key="5">
    <source>
        <dbReference type="ARBA" id="ARBA00022679"/>
    </source>
</evidence>
<proteinExistence type="predicted"/>
<dbReference type="InterPro" id="IPR043891">
    <property type="entry name" value="SPARK"/>
</dbReference>
<evidence type="ECO:0000256" key="2">
    <source>
        <dbReference type="ARBA" id="ARBA00012513"/>
    </source>
</evidence>
<evidence type="ECO:0000256" key="4">
    <source>
        <dbReference type="ARBA" id="ARBA00022527"/>
    </source>
</evidence>
<keyword evidence="10" id="KW-1133">Transmembrane helix</keyword>
<dbReference type="EMBL" id="JAAGAX010000016">
    <property type="protein sequence ID" value="KAF2288251.1"/>
    <property type="molecule type" value="Genomic_DNA"/>
</dbReference>
<dbReference type="InterPro" id="IPR000719">
    <property type="entry name" value="Prot_kinase_dom"/>
</dbReference>
<dbReference type="AlphaFoldDB" id="A0A6A6KH74"/>
<dbReference type="Proteomes" id="UP000467840">
    <property type="component" value="Chromosome 8"/>
</dbReference>
<dbReference type="Pfam" id="PF07714">
    <property type="entry name" value="PK_Tyr_Ser-Thr"/>
    <property type="match status" value="1"/>
</dbReference>
<accession>A0A6A6KH74</accession>
<comment type="catalytic activity">
    <reaction evidence="13">
        <text>L-seryl-[protein] + ATP = O-phospho-L-seryl-[protein] + ADP + H(+)</text>
        <dbReference type="Rhea" id="RHEA:17989"/>
        <dbReference type="Rhea" id="RHEA-COMP:9863"/>
        <dbReference type="Rhea" id="RHEA-COMP:11604"/>
        <dbReference type="ChEBI" id="CHEBI:15378"/>
        <dbReference type="ChEBI" id="CHEBI:29999"/>
        <dbReference type="ChEBI" id="CHEBI:30616"/>
        <dbReference type="ChEBI" id="CHEBI:83421"/>
        <dbReference type="ChEBI" id="CHEBI:456216"/>
        <dbReference type="EC" id="2.7.11.1"/>
    </reaction>
</comment>
<dbReference type="InterPro" id="IPR011009">
    <property type="entry name" value="Kinase-like_dom_sf"/>
</dbReference>
<comment type="catalytic activity">
    <reaction evidence="12">
        <text>L-threonyl-[protein] + ATP = O-phospho-L-threonyl-[protein] + ADP + H(+)</text>
        <dbReference type="Rhea" id="RHEA:46608"/>
        <dbReference type="Rhea" id="RHEA-COMP:11060"/>
        <dbReference type="Rhea" id="RHEA-COMP:11605"/>
        <dbReference type="ChEBI" id="CHEBI:15378"/>
        <dbReference type="ChEBI" id="CHEBI:30013"/>
        <dbReference type="ChEBI" id="CHEBI:30616"/>
        <dbReference type="ChEBI" id="CHEBI:61977"/>
        <dbReference type="ChEBI" id="CHEBI:456216"/>
        <dbReference type="EC" id="2.7.11.1"/>
    </reaction>
</comment>
<sequence length="448" mass="49786">MFVGSCSLDFKKFPYQPTGECLGYQEKVQVLGSVGTTLCCRNVLNVLTKTLASHVVTNNSDFVFIPQDEWMNCSGPFNKQHSVSPSLCGFDNLYNGSSKCSSFSLSSIKEESYYKKAVAKCSDFSSSFDDVCFNCTAEILAATGGLMGKLTADNDEGAVFTGLRCIRWYGEGNICNLYGDWALTLVVLLTLYVTKSRRKSKCRKPYAQSKEMKAWSGLYRFSKAEIENAINYGNEKKSLGRGSAGQVYKGVLPSGQVVAIKHIHQSSTSDSFQREVEGLSRVRHPNLVCLFGCCIEGGDRYLVYEYCSAGNLAQHLLRKDTVLTWETRIKILRGCALGLRYLHHYIDGCIVHRDIKARDVSLGKRPVTDFEDPRLDGKVNRADFDALLQIAVLCVAKSSKGRPTIDVLFEEMEKAWKNTVIDMSARRETSISMSMSRSMEGFQSKGSG</sequence>
<dbReference type="EC" id="2.7.11.1" evidence="2"/>
<protein>
    <recommendedName>
        <fullName evidence="2">non-specific serine/threonine protein kinase</fullName>
        <ecNumber evidence="2">2.7.11.1</ecNumber>
    </recommendedName>
</protein>
<keyword evidence="8" id="KW-0418">Kinase</keyword>
<evidence type="ECO:0000313" key="15">
    <source>
        <dbReference type="EMBL" id="KAF2288251.1"/>
    </source>
</evidence>